<reference evidence="3 4" key="1">
    <citation type="submission" date="2016-11" db="EMBL/GenBank/DDBJ databases">
        <title>The macronuclear genome of Stentor coeruleus: a giant cell with tiny introns.</title>
        <authorList>
            <person name="Slabodnick M."/>
            <person name="Ruby J.G."/>
            <person name="Reiff S.B."/>
            <person name="Swart E.C."/>
            <person name="Gosai S."/>
            <person name="Prabakaran S."/>
            <person name="Witkowska E."/>
            <person name="Larue G.E."/>
            <person name="Fisher S."/>
            <person name="Freeman R.M."/>
            <person name="Gunawardena J."/>
            <person name="Chu W."/>
            <person name="Stover N.A."/>
            <person name="Gregory B.D."/>
            <person name="Nowacki M."/>
            <person name="Derisi J."/>
            <person name="Roy S.W."/>
            <person name="Marshall W.F."/>
            <person name="Sood P."/>
        </authorList>
    </citation>
    <scope>NUCLEOTIDE SEQUENCE [LARGE SCALE GENOMIC DNA]</scope>
    <source>
        <strain evidence="3">WM001</strain>
    </source>
</reference>
<evidence type="ECO:0000313" key="3">
    <source>
        <dbReference type="EMBL" id="OMJ77040.1"/>
    </source>
</evidence>
<dbReference type="GO" id="GO:0005525">
    <property type="term" value="F:GTP binding"/>
    <property type="evidence" value="ECO:0007669"/>
    <property type="project" value="InterPro"/>
</dbReference>
<proteinExistence type="predicted"/>
<dbReference type="AlphaFoldDB" id="A0A1R2BJU7"/>
<dbReference type="EMBL" id="MPUH01000596">
    <property type="protein sequence ID" value="OMJ77040.1"/>
    <property type="molecule type" value="Genomic_DNA"/>
</dbReference>
<dbReference type="Gene3D" id="3.40.50.300">
    <property type="entry name" value="P-loop containing nucleotide triphosphate hydrolases"/>
    <property type="match status" value="1"/>
</dbReference>
<dbReference type="InterPro" id="IPR006703">
    <property type="entry name" value="G_AIG1"/>
</dbReference>
<protein>
    <recommendedName>
        <fullName evidence="2">AIG1-type G domain-containing protein</fullName>
    </recommendedName>
</protein>
<dbReference type="Proteomes" id="UP000187209">
    <property type="component" value="Unassembled WGS sequence"/>
</dbReference>
<dbReference type="SUPFAM" id="SSF52540">
    <property type="entry name" value="P-loop containing nucleoside triphosphate hydrolases"/>
    <property type="match status" value="1"/>
</dbReference>
<evidence type="ECO:0000313" key="4">
    <source>
        <dbReference type="Proteomes" id="UP000187209"/>
    </source>
</evidence>
<keyword evidence="4" id="KW-1185">Reference proteome</keyword>
<comment type="caution">
    <text evidence="3">The sequence shown here is derived from an EMBL/GenBank/DDBJ whole genome shotgun (WGS) entry which is preliminary data.</text>
</comment>
<dbReference type="InterPro" id="IPR027417">
    <property type="entry name" value="P-loop_NTPase"/>
</dbReference>
<evidence type="ECO:0000259" key="2">
    <source>
        <dbReference type="Pfam" id="PF04548"/>
    </source>
</evidence>
<gene>
    <name evidence="3" type="ORF">SteCoe_23438</name>
</gene>
<dbReference type="Pfam" id="PF04548">
    <property type="entry name" value="AIG1"/>
    <property type="match status" value="1"/>
</dbReference>
<accession>A0A1R2BJU7</accession>
<feature type="domain" description="AIG1-type G" evidence="2">
    <location>
        <begin position="7"/>
        <end position="213"/>
    </location>
</feature>
<sequence>MVNLGFTVIAFGPSQVSKSTFINYIAKSQVAKTGTGSGESTTNSACLYKINDSEITCLIDLPGLFDSRLKISDEAVLNMTKEKVLEARSSDSILKAFLVFESLDSELNKLKNTLAKLCSIFSSQVMSSIIVIASKSDSTKFPEKKVALNNYCSEKGLKLICWSNFVEMITEEQRILQENELIQAINEIPKVNADWIEELQNKINEKAQVLANQQIEPNETEINKKAQEIADNAPDIEVIKYKETTRPVQRWADHGRWVRSGGFLGRIRGKERWESNWVAYTAYEPFSEPYTELEKPKYTVFIEEAKKILAPKPPEFFYAQAASLVAQEIKKILASDSL</sequence>
<evidence type="ECO:0000256" key="1">
    <source>
        <dbReference type="ARBA" id="ARBA00022741"/>
    </source>
</evidence>
<organism evidence="3 4">
    <name type="scientific">Stentor coeruleus</name>
    <dbReference type="NCBI Taxonomy" id="5963"/>
    <lineage>
        <taxon>Eukaryota</taxon>
        <taxon>Sar</taxon>
        <taxon>Alveolata</taxon>
        <taxon>Ciliophora</taxon>
        <taxon>Postciliodesmatophora</taxon>
        <taxon>Heterotrichea</taxon>
        <taxon>Heterotrichida</taxon>
        <taxon>Stentoridae</taxon>
        <taxon>Stentor</taxon>
    </lineage>
</organism>
<name>A0A1R2BJU7_9CILI</name>
<keyword evidence="1" id="KW-0547">Nucleotide-binding</keyword>